<proteinExistence type="predicted"/>
<evidence type="ECO:0000313" key="2">
    <source>
        <dbReference type="EMBL" id="CAD5213104.1"/>
    </source>
</evidence>
<sequence>MADLVGAPDLRKSLGGDIEIDFGLSIPLLKYSSPFGQFKVRYPCELNCESFDALGTPECRWRNELSDCCESGGEELDWVRVKNGWGLEEGITIFGTEQRAARYSILVGAQEKRAPNDAALLVSDPLQCQEGDGILKFRYWTSPHTVIKVCTRPPGLGREYTWCGKDITKGDPGPAEVVIPGSIMQDFELVIEASHFDYDAFGFQGGVVILDDIEYNATAIYNCRNIPHIEPLVPLPIKTCDLLECEFNELDRCYLKLRRTGWRHSQSAIGNRQTGIRNLHDGAFVYVKGRGKKPLNFGEFSIPRQLLMEFCTYIASQDAHIAVEAHIKGYERQTLSEITEDPNLYHKWDCRRVVLQPGNYTELSFVVQHLPYDLAYVGLDGIHLYEMDGGTRPCFTEDPITELALVSEVTDAPVDPFSTTNSTDLKLNSQLESQGLVGFSNGADIGSDAKVDFVSTGGTGNEITGNNGIESENSNGDNKENLVINTDKYGPYSSVDDKNGLGDVTGDRPGIDSVNGINGIEEAVHGTIGSDDDVYGRTNGVDNNAESGNDILGTNGASNEVYGTTDVTNDLFSSNGDLDEIYNGVKNLNLETNREHNLSFDNNGARNPVSDIKNSTLYVPKAMRPPTYEEPDNDSQMSNLQVSVHKLPEFPLPSNVITETTSAIGFIEPDVTTESMLDSILAPYNDGAVEDFSASISSYKALNNTSYDQLHNLETTEDVLQDLDAKNYLLQAYEANKEEVMDTKVNKHNSEVEEPHMQVDKTDYSDNFNVENIDQNTMLPEDEDSYFDGEAVVQYEALNPRKRFKQRTKRRIRKPIYSEPEKMFL</sequence>
<dbReference type="AlphaFoldDB" id="A0A811KCJ9"/>
<dbReference type="Proteomes" id="UP000614601">
    <property type="component" value="Unassembled WGS sequence"/>
</dbReference>
<dbReference type="OrthoDB" id="5808132at2759"/>
<protein>
    <recommendedName>
        <fullName evidence="1">MAM domain-containing protein</fullName>
    </recommendedName>
</protein>
<comment type="caution">
    <text evidence="2">The sequence shown here is derived from an EMBL/GenBank/DDBJ whole genome shotgun (WGS) entry which is preliminary data.</text>
</comment>
<dbReference type="Proteomes" id="UP000783686">
    <property type="component" value="Unassembled WGS sequence"/>
</dbReference>
<name>A0A811KCJ9_9BILA</name>
<dbReference type="EMBL" id="CAJFCW020000002">
    <property type="protein sequence ID" value="CAG9099117.1"/>
    <property type="molecule type" value="Genomic_DNA"/>
</dbReference>
<dbReference type="GO" id="GO:0016020">
    <property type="term" value="C:membrane"/>
    <property type="evidence" value="ECO:0007669"/>
    <property type="project" value="InterPro"/>
</dbReference>
<dbReference type="Gene3D" id="2.60.120.200">
    <property type="match status" value="1"/>
</dbReference>
<reference evidence="2" key="1">
    <citation type="submission" date="2020-09" db="EMBL/GenBank/DDBJ databases">
        <authorList>
            <person name="Kikuchi T."/>
        </authorList>
    </citation>
    <scope>NUCLEOTIDE SEQUENCE</scope>
    <source>
        <strain evidence="2">SH1</strain>
    </source>
</reference>
<evidence type="ECO:0000259" key="1">
    <source>
        <dbReference type="SMART" id="SM00137"/>
    </source>
</evidence>
<gene>
    <name evidence="2" type="ORF">BOKJ2_LOCUS4905</name>
</gene>
<dbReference type="SMART" id="SM00137">
    <property type="entry name" value="MAM"/>
    <property type="match status" value="1"/>
</dbReference>
<keyword evidence="3" id="KW-1185">Reference proteome</keyword>
<feature type="domain" description="MAM" evidence="1">
    <location>
        <begin position="43"/>
        <end position="225"/>
    </location>
</feature>
<evidence type="ECO:0000313" key="3">
    <source>
        <dbReference type="Proteomes" id="UP000614601"/>
    </source>
</evidence>
<dbReference type="EMBL" id="CAJFDH010000002">
    <property type="protein sequence ID" value="CAD5213104.1"/>
    <property type="molecule type" value="Genomic_DNA"/>
</dbReference>
<dbReference type="InterPro" id="IPR000998">
    <property type="entry name" value="MAM_dom"/>
</dbReference>
<organism evidence="2 3">
    <name type="scientific">Bursaphelenchus okinawaensis</name>
    <dbReference type="NCBI Taxonomy" id="465554"/>
    <lineage>
        <taxon>Eukaryota</taxon>
        <taxon>Metazoa</taxon>
        <taxon>Ecdysozoa</taxon>
        <taxon>Nematoda</taxon>
        <taxon>Chromadorea</taxon>
        <taxon>Rhabditida</taxon>
        <taxon>Tylenchina</taxon>
        <taxon>Tylenchomorpha</taxon>
        <taxon>Aphelenchoidea</taxon>
        <taxon>Aphelenchoididae</taxon>
        <taxon>Bursaphelenchus</taxon>
    </lineage>
</organism>
<accession>A0A811KCJ9</accession>